<accession>A0A438F520</accession>
<dbReference type="PANTHER" id="PTHR33471:SF7">
    <property type="entry name" value="ATP-DEPENDENT ZINC METALLOPROTEASE-RELATED"/>
    <property type="match status" value="1"/>
</dbReference>
<evidence type="ECO:0000313" key="2">
    <source>
        <dbReference type="Proteomes" id="UP000288805"/>
    </source>
</evidence>
<dbReference type="FunFam" id="1.20.58.760:FF:000016">
    <property type="entry name" value="Transmembrane protein"/>
    <property type="match status" value="1"/>
</dbReference>
<dbReference type="GO" id="GO:0006508">
    <property type="term" value="P:proteolysis"/>
    <property type="evidence" value="ECO:0007669"/>
    <property type="project" value="InterPro"/>
</dbReference>
<comment type="caution">
    <text evidence="1">The sequence shown here is derived from an EMBL/GenBank/DDBJ whole genome shotgun (WGS) entry which is preliminary data.</text>
</comment>
<dbReference type="EMBL" id="QGNW01001119">
    <property type="protein sequence ID" value="RVW55120.1"/>
    <property type="molecule type" value="Genomic_DNA"/>
</dbReference>
<gene>
    <name evidence="1" type="ORF">CK203_066979</name>
</gene>
<proteinExistence type="predicted"/>
<dbReference type="GO" id="GO:0005524">
    <property type="term" value="F:ATP binding"/>
    <property type="evidence" value="ECO:0007669"/>
    <property type="project" value="InterPro"/>
</dbReference>
<dbReference type="GO" id="GO:0004222">
    <property type="term" value="F:metalloendopeptidase activity"/>
    <property type="evidence" value="ECO:0007669"/>
    <property type="project" value="InterPro"/>
</dbReference>
<dbReference type="InterPro" id="IPR037219">
    <property type="entry name" value="Peptidase_M41-like"/>
</dbReference>
<dbReference type="Proteomes" id="UP000288805">
    <property type="component" value="Unassembled WGS sequence"/>
</dbReference>
<sequence>MSLSVTSVASLSELRCIGFESHHTCFRNTRKWRIRSSSAAPGVDLNTLQSAIDMVMVGQDYGEEHPHGLAVRGAMRKDSNAVKEALDQLREVGWAKKWSSQPYVSRRMTSLRELTTLGMKNAENLAIPSVRNDAAFLFTVVGTTGFLGVLAGQLPGGPLTGGLHAVKLQTKHQPLRQDEKTFFMGLGLFCAIPDWEHLFNSFGYWQHFPWASSGCHWRISSFFPDYQERIARHEAAHFLVAYLLGLPILGYSLDIGKEHVNLIDERLEKLIYSGQLDTKELDRLAVVAMAGLAAEGLQYDKVVGQSADLFTLQRFINRSKPQLSKDQQQNLTRWAVLFAGSLIKNNKAIHEALMTAMSKKGTVLECIEAIEKA</sequence>
<dbReference type="AlphaFoldDB" id="A0A438F520"/>
<organism evidence="1 2">
    <name type="scientific">Vitis vinifera</name>
    <name type="common">Grape</name>
    <dbReference type="NCBI Taxonomy" id="29760"/>
    <lineage>
        <taxon>Eukaryota</taxon>
        <taxon>Viridiplantae</taxon>
        <taxon>Streptophyta</taxon>
        <taxon>Embryophyta</taxon>
        <taxon>Tracheophyta</taxon>
        <taxon>Spermatophyta</taxon>
        <taxon>Magnoliopsida</taxon>
        <taxon>eudicotyledons</taxon>
        <taxon>Gunneridae</taxon>
        <taxon>Pentapetalae</taxon>
        <taxon>rosids</taxon>
        <taxon>Vitales</taxon>
        <taxon>Vitaceae</taxon>
        <taxon>Viteae</taxon>
        <taxon>Vitis</taxon>
    </lineage>
</organism>
<dbReference type="PANTHER" id="PTHR33471">
    <property type="entry name" value="ATP-DEPENDENT ZINC METALLOPROTEASE-RELATED"/>
    <property type="match status" value="1"/>
</dbReference>
<dbReference type="Gene3D" id="1.20.58.760">
    <property type="entry name" value="Peptidase M41"/>
    <property type="match status" value="1"/>
</dbReference>
<reference evidence="1 2" key="1">
    <citation type="journal article" date="2018" name="PLoS Genet.">
        <title>Population sequencing reveals clonal diversity and ancestral inbreeding in the grapevine cultivar Chardonnay.</title>
        <authorList>
            <person name="Roach M.J."/>
            <person name="Johnson D.L."/>
            <person name="Bohlmann J."/>
            <person name="van Vuuren H.J."/>
            <person name="Jones S.J."/>
            <person name="Pretorius I.S."/>
            <person name="Schmidt S.A."/>
            <person name="Borneman A.R."/>
        </authorList>
    </citation>
    <scope>NUCLEOTIDE SEQUENCE [LARGE SCALE GENOMIC DNA]</scope>
    <source>
        <strain evidence="2">cv. Chardonnay</strain>
        <tissue evidence="1">Leaf</tissue>
    </source>
</reference>
<protein>
    <submittedName>
        <fullName evidence="1">Uncharacterized protein</fullName>
    </submittedName>
</protein>
<dbReference type="SUPFAM" id="SSF140990">
    <property type="entry name" value="FtsH protease domain-like"/>
    <property type="match status" value="1"/>
</dbReference>
<evidence type="ECO:0000313" key="1">
    <source>
        <dbReference type="EMBL" id="RVW55120.1"/>
    </source>
</evidence>
<name>A0A438F520_VITVI</name>
<dbReference type="GO" id="GO:0004176">
    <property type="term" value="F:ATP-dependent peptidase activity"/>
    <property type="evidence" value="ECO:0007669"/>
    <property type="project" value="InterPro"/>
</dbReference>